<reference evidence="1 2" key="1">
    <citation type="journal article" date="2017" name="Arch. Microbiol.">
        <title>Mariprofundus micogutta sp. nov., a novel iron-oxidizing zetaproteobacterium isolated from a deep-sea hydrothermal field at the Bayonnaise knoll of the Izu-Ogasawara arc, and a description of Mariprofundales ord. nov. and Zetaproteobacteria classis nov.</title>
        <authorList>
            <person name="Makita H."/>
            <person name="Tanaka E."/>
            <person name="Mitsunobu S."/>
            <person name="Miyazaki M."/>
            <person name="Nunoura T."/>
            <person name="Uematsu K."/>
            <person name="Takaki Y."/>
            <person name="Nishi S."/>
            <person name="Shimamura S."/>
            <person name="Takai K."/>
        </authorList>
    </citation>
    <scope>NUCLEOTIDE SEQUENCE [LARGE SCALE GENOMIC DNA]</scope>
    <source>
        <strain evidence="1 2">ET2</strain>
    </source>
</reference>
<dbReference type="STRING" id="1921010.MMIC_P1367"/>
<organism evidence="1 2">
    <name type="scientific">Mariprofundus micogutta</name>
    <dbReference type="NCBI Taxonomy" id="1921010"/>
    <lineage>
        <taxon>Bacteria</taxon>
        <taxon>Pseudomonadati</taxon>
        <taxon>Pseudomonadota</taxon>
        <taxon>Candidatius Mariprofundia</taxon>
        <taxon>Mariprofundales</taxon>
        <taxon>Mariprofundaceae</taxon>
        <taxon>Mariprofundus</taxon>
    </lineage>
</organism>
<keyword evidence="2" id="KW-1185">Reference proteome</keyword>
<dbReference type="Gene3D" id="3.40.50.300">
    <property type="entry name" value="P-loop containing nucleotide triphosphate hydrolases"/>
    <property type="match status" value="1"/>
</dbReference>
<dbReference type="Pfam" id="PF13177">
    <property type="entry name" value="DNA_pol3_delta2"/>
    <property type="match status" value="1"/>
</dbReference>
<dbReference type="SUPFAM" id="SSF52540">
    <property type="entry name" value="P-loop containing nucleoside triphosphate hydrolases"/>
    <property type="match status" value="1"/>
</dbReference>
<dbReference type="GO" id="GO:0003887">
    <property type="term" value="F:DNA-directed DNA polymerase activity"/>
    <property type="evidence" value="ECO:0007669"/>
    <property type="project" value="UniProtKB-EC"/>
</dbReference>
<dbReference type="EC" id="2.7.7.7" evidence="1"/>
<accession>A0A1L8CNA3</accession>
<dbReference type="GO" id="GO:0006261">
    <property type="term" value="P:DNA-templated DNA replication"/>
    <property type="evidence" value="ECO:0007669"/>
    <property type="project" value="TreeGrafter"/>
</dbReference>
<proteinExistence type="predicted"/>
<evidence type="ECO:0000313" key="1">
    <source>
        <dbReference type="EMBL" id="GAV20402.1"/>
    </source>
</evidence>
<dbReference type="PANTHER" id="PTHR11669:SF8">
    <property type="entry name" value="DNA POLYMERASE III SUBUNIT DELTA"/>
    <property type="match status" value="1"/>
</dbReference>
<dbReference type="OrthoDB" id="5287500at2"/>
<dbReference type="RefSeq" id="WP_072659722.1">
    <property type="nucleotide sequence ID" value="NZ_BDFD01000010.1"/>
</dbReference>
<comment type="caution">
    <text evidence="1">The sequence shown here is derived from an EMBL/GenBank/DDBJ whole genome shotgun (WGS) entry which is preliminary data.</text>
</comment>
<keyword evidence="1" id="KW-0548">Nucleotidyltransferase</keyword>
<keyword evidence="1" id="KW-0808">Transferase</keyword>
<dbReference type="PANTHER" id="PTHR11669">
    <property type="entry name" value="REPLICATION FACTOR C / DNA POLYMERASE III GAMMA-TAU SUBUNIT"/>
    <property type="match status" value="1"/>
</dbReference>
<name>A0A1L8CNA3_9PROT</name>
<dbReference type="EMBL" id="BDFD01000010">
    <property type="protein sequence ID" value="GAV20402.1"/>
    <property type="molecule type" value="Genomic_DNA"/>
</dbReference>
<dbReference type="InterPro" id="IPR050238">
    <property type="entry name" value="DNA_Rep/Repair_Clamp_Loader"/>
</dbReference>
<dbReference type="InterPro" id="IPR027417">
    <property type="entry name" value="P-loop_NTPase"/>
</dbReference>
<dbReference type="AlphaFoldDB" id="A0A1L8CNA3"/>
<evidence type="ECO:0000313" key="2">
    <source>
        <dbReference type="Proteomes" id="UP000231632"/>
    </source>
</evidence>
<dbReference type="GO" id="GO:0009360">
    <property type="term" value="C:DNA polymerase III complex"/>
    <property type="evidence" value="ECO:0007669"/>
    <property type="project" value="TreeGrafter"/>
</dbReference>
<sequence length="317" mass="34894">MKNVIGHQLVEQRFADALQRGNLHHAWLLHGIKGIGKHTLAENLTARLLCDSHSACGTCHACRMLEAGSHPDVYHIGLLEKKRDISIDQVRDLLGFLALSGSESERRVVILDDAERLNNQAANALLKGLEEPSPGSLLLIVCADIEKLPATVRSRCLLQHCAPLDEPGVREVLQLEFADTLGADAVLLDLVVGFADGCPGAVSCLHERNIIDALQLWSRLTENIADADIAKVENWCRSNVASVPHELIIRVLLQPLYPLLQNLKPEAFEAAQLLHKAVRGCMRWPGEVQRQSLRAAPSLLACLLELRSALRNPVIQR</sequence>
<dbReference type="Proteomes" id="UP000231632">
    <property type="component" value="Unassembled WGS sequence"/>
</dbReference>
<gene>
    <name evidence="1" type="ORF">MMIC_P1367</name>
</gene>
<protein>
    <submittedName>
        <fullName evidence="1">DNA polymerase III subunit delta</fullName>
        <ecNumber evidence="1">2.7.7.7</ecNumber>
    </submittedName>
</protein>